<dbReference type="Proteomes" id="UP001501742">
    <property type="component" value="Unassembled WGS sequence"/>
</dbReference>
<proteinExistence type="predicted"/>
<keyword evidence="2" id="KW-1185">Reference proteome</keyword>
<evidence type="ECO:0000313" key="2">
    <source>
        <dbReference type="Proteomes" id="UP001501742"/>
    </source>
</evidence>
<dbReference type="EMBL" id="BAAAJX010000017">
    <property type="protein sequence ID" value="GAA1494734.1"/>
    <property type="molecule type" value="Genomic_DNA"/>
</dbReference>
<name>A0ABN1ZGX5_9MICO</name>
<dbReference type="RefSeq" id="WP_204607421.1">
    <property type="nucleotide sequence ID" value="NZ_BAAAJX010000017.1"/>
</dbReference>
<gene>
    <name evidence="1" type="ORF">GCM10009627_30800</name>
</gene>
<evidence type="ECO:0000313" key="1">
    <source>
        <dbReference type="EMBL" id="GAA1494734.1"/>
    </source>
</evidence>
<protein>
    <submittedName>
        <fullName evidence="1">Uncharacterized protein</fullName>
    </submittedName>
</protein>
<accession>A0ABN1ZGX5</accession>
<comment type="caution">
    <text evidence="1">The sequence shown here is derived from an EMBL/GenBank/DDBJ whole genome shotgun (WGS) entry which is preliminary data.</text>
</comment>
<organism evidence="1 2">
    <name type="scientific">Curtobacterium herbarum</name>
    <dbReference type="NCBI Taxonomy" id="150122"/>
    <lineage>
        <taxon>Bacteria</taxon>
        <taxon>Bacillati</taxon>
        <taxon>Actinomycetota</taxon>
        <taxon>Actinomycetes</taxon>
        <taxon>Micrococcales</taxon>
        <taxon>Microbacteriaceae</taxon>
        <taxon>Curtobacterium</taxon>
    </lineage>
</organism>
<sequence length="149" mass="16477">MTNAMETLTLAVMRVAAGQVTRPAPPPTCWPDEDEHLLVQRTNAYYSFLPTSRVSNALSTRGAGLPVGVMDHEADRLYGGLSELWLLDEVQVGTWTVPGGDPLDLLIEVAPALWADLHSELIVDDLRWRAHDDGPYPHARLLAQLDARR</sequence>
<reference evidence="1 2" key="1">
    <citation type="journal article" date="2019" name="Int. J. Syst. Evol. Microbiol.">
        <title>The Global Catalogue of Microorganisms (GCM) 10K type strain sequencing project: providing services to taxonomists for standard genome sequencing and annotation.</title>
        <authorList>
            <consortium name="The Broad Institute Genomics Platform"/>
            <consortium name="The Broad Institute Genome Sequencing Center for Infectious Disease"/>
            <person name="Wu L."/>
            <person name="Ma J."/>
        </authorList>
    </citation>
    <scope>NUCLEOTIDE SEQUENCE [LARGE SCALE GENOMIC DNA]</scope>
    <source>
        <strain evidence="1 2">JCM 12140</strain>
    </source>
</reference>